<gene>
    <name evidence="2" type="ORF">BG20_I0344</name>
</gene>
<organism evidence="2 3">
    <name type="scientific">Candidatus Nitrosarchaeum limnium BG20</name>
    <dbReference type="NCBI Taxonomy" id="859192"/>
    <lineage>
        <taxon>Archaea</taxon>
        <taxon>Nitrososphaerota</taxon>
        <taxon>Nitrososphaeria</taxon>
        <taxon>Nitrosopumilales</taxon>
        <taxon>Nitrosopumilaceae</taxon>
        <taxon>Nitrosarchaeum</taxon>
    </lineage>
</organism>
<reference evidence="2 3" key="1">
    <citation type="journal article" date="2012" name="J. Bacteriol.">
        <title>Genome Sequence of "Candidatus Nitrosoarchaeum limnia" BG20, a Low-Salinity Ammonia-Oxidizing Archaeon from the San Francisco Bay Estuary.</title>
        <authorList>
            <person name="Mosier A.C."/>
            <person name="Allen E.E."/>
            <person name="Kim M."/>
            <person name="Ferriera S."/>
            <person name="Francis C.A."/>
        </authorList>
    </citation>
    <scope>NUCLEOTIDE SEQUENCE [LARGE SCALE GENOMIC DNA]</scope>
    <source>
        <strain evidence="2 3">BG20</strain>
    </source>
</reference>
<dbReference type="RefSeq" id="WP_010194864.1">
    <property type="nucleotide sequence ID" value="NZ_AHJG01000287.1"/>
</dbReference>
<dbReference type="AlphaFoldDB" id="S2DZP4"/>
<evidence type="ECO:0000313" key="3">
    <source>
        <dbReference type="Proteomes" id="UP000014065"/>
    </source>
</evidence>
<dbReference type="OrthoDB" id="11979at2157"/>
<dbReference type="Proteomes" id="UP000014065">
    <property type="component" value="Unassembled WGS sequence"/>
</dbReference>
<sequence>MTDPLIDDVKELLDKEKGDERILKQIYRACENNEVISNYERNYVKSLAEKHLGRIPQIQDNQIEEKHQSNEKPIVPDVIFSKTSSQKVESLYSKSNKNKKSTSKNTKILLGAGGATFVMLIIISMSLTGILNLESNDSQIISEDSSSASLSIKTDLATYQKGDIISISGTSDTSGKVTLSIKNQDGKLIWSEAISVKNNGRFSTLAIAGGPGWDKSGTYTIQVNNNSETKSNTFSFKA</sequence>
<keyword evidence="1" id="KW-0472">Membrane</keyword>
<keyword evidence="3" id="KW-1185">Reference proteome</keyword>
<keyword evidence="1" id="KW-0812">Transmembrane</keyword>
<protein>
    <submittedName>
        <fullName evidence="2">Uncharacterized protein</fullName>
    </submittedName>
</protein>
<evidence type="ECO:0000256" key="1">
    <source>
        <dbReference type="SAM" id="Phobius"/>
    </source>
</evidence>
<dbReference type="EMBL" id="AHJG01000287">
    <property type="protein sequence ID" value="EPA04570.1"/>
    <property type="molecule type" value="Genomic_DNA"/>
</dbReference>
<name>S2DZP4_9ARCH</name>
<proteinExistence type="predicted"/>
<accession>S2DZP4</accession>
<feature type="transmembrane region" description="Helical" evidence="1">
    <location>
        <begin position="108"/>
        <end position="131"/>
    </location>
</feature>
<comment type="caution">
    <text evidence="2">The sequence shown here is derived from an EMBL/GenBank/DDBJ whole genome shotgun (WGS) entry which is preliminary data.</text>
</comment>
<keyword evidence="1" id="KW-1133">Transmembrane helix</keyword>
<dbReference type="PATRIC" id="fig|859192.6.peg.2115"/>
<evidence type="ECO:0000313" key="2">
    <source>
        <dbReference type="EMBL" id="EPA04570.1"/>
    </source>
</evidence>